<dbReference type="STRING" id="1200352.A606_05225"/>
<evidence type="ECO:0000313" key="4">
    <source>
        <dbReference type="Proteomes" id="UP000014809"/>
    </source>
</evidence>
<keyword evidence="1" id="KW-1133">Transmembrane helix</keyword>
<keyword evidence="1" id="KW-0812">Transmembrane</keyword>
<gene>
    <name evidence="3" type="ORF">A606_05225</name>
</gene>
<sequence>MNQQYSFATPVIPPRSVTDASAVPPSGVGALWWFPPVVNDRAARTTAMLVVGLSVVTVATSVGGWDAVAVVLNALLFGGFVLRVLAGPRFDPFGQLSVRWLARAVFGEPVMTAGAPKRFAQGIGVVFSGAALVLRLVGWPVAADVVLLALVVAASLEGFAGFCLGCRIFSWLQDRGVVSPDVRSDCAVR</sequence>
<feature type="domain" description="DUF4395" evidence="2">
    <location>
        <begin position="38"/>
        <end position="173"/>
    </location>
</feature>
<feature type="transmembrane region" description="Helical" evidence="1">
    <location>
        <begin position="119"/>
        <end position="139"/>
    </location>
</feature>
<dbReference type="RefSeq" id="WP_020441054.1">
    <property type="nucleotide sequence ID" value="NC_021663.1"/>
</dbReference>
<evidence type="ECO:0000313" key="3">
    <source>
        <dbReference type="EMBL" id="AGP30692.1"/>
    </source>
</evidence>
<dbReference type="PATRIC" id="fig|1200352.3.peg.1058"/>
<keyword evidence="4" id="KW-1185">Reference proteome</keyword>
<dbReference type="OrthoDB" id="345402at2"/>
<proteinExistence type="predicted"/>
<protein>
    <recommendedName>
        <fullName evidence="2">DUF4395 domain-containing protein</fullName>
    </recommendedName>
</protein>
<name>S4XC43_9CORY</name>
<dbReference type="Proteomes" id="UP000014809">
    <property type="component" value="Chromosome"/>
</dbReference>
<evidence type="ECO:0000256" key="1">
    <source>
        <dbReference type="SAM" id="Phobius"/>
    </source>
</evidence>
<dbReference type="KEGG" id="cter:A606_05225"/>
<dbReference type="AlphaFoldDB" id="S4XC43"/>
<dbReference type="EMBL" id="CP003696">
    <property type="protein sequence ID" value="AGP30692.1"/>
    <property type="molecule type" value="Genomic_DNA"/>
</dbReference>
<evidence type="ECO:0000259" key="2">
    <source>
        <dbReference type="Pfam" id="PF14340"/>
    </source>
</evidence>
<organism evidence="3 4">
    <name type="scientific">Corynebacterium terpenotabidum Y-11</name>
    <dbReference type="NCBI Taxonomy" id="1200352"/>
    <lineage>
        <taxon>Bacteria</taxon>
        <taxon>Bacillati</taxon>
        <taxon>Actinomycetota</taxon>
        <taxon>Actinomycetes</taxon>
        <taxon>Mycobacteriales</taxon>
        <taxon>Corynebacteriaceae</taxon>
        <taxon>Corynebacterium</taxon>
    </lineage>
</organism>
<dbReference type="eggNOG" id="ENOG5031D6V">
    <property type="taxonomic scope" value="Bacteria"/>
</dbReference>
<reference evidence="3 4" key="1">
    <citation type="submission" date="2012-06" db="EMBL/GenBank/DDBJ databases">
        <title>Complete genome sequence of Corynebacterium terpenotabidum Y-11 (=DSM 44721).</title>
        <authorList>
            <person name="Ruckert C."/>
            <person name="Albersmeier A."/>
            <person name="Al-Dilaimi A."/>
            <person name="Szczepanowski R."/>
            <person name="Kalinowski J."/>
        </authorList>
    </citation>
    <scope>NUCLEOTIDE SEQUENCE [LARGE SCALE GENOMIC DNA]</scope>
    <source>
        <strain evidence="3 4">Y-11</strain>
    </source>
</reference>
<feature type="transmembrane region" description="Helical" evidence="1">
    <location>
        <begin position="42"/>
        <end position="61"/>
    </location>
</feature>
<keyword evidence="1" id="KW-0472">Membrane</keyword>
<dbReference type="Pfam" id="PF14340">
    <property type="entry name" value="DUF4395"/>
    <property type="match status" value="1"/>
</dbReference>
<accession>S4XC43</accession>
<dbReference type="InterPro" id="IPR025508">
    <property type="entry name" value="DUF4395"/>
</dbReference>
<feature type="transmembrane region" description="Helical" evidence="1">
    <location>
        <begin position="145"/>
        <end position="165"/>
    </location>
</feature>
<dbReference type="HOGENOM" id="CLU_115719_0_0_11"/>